<evidence type="ECO:0000313" key="1">
    <source>
        <dbReference type="EMBL" id="KFD53484.1"/>
    </source>
</evidence>
<name>A0A085M8D8_9BILA</name>
<accession>A0A085M8D8</accession>
<dbReference type="EMBL" id="KL367480">
    <property type="protein sequence ID" value="KFD71852.1"/>
    <property type="molecule type" value="Genomic_DNA"/>
</dbReference>
<sequence length="63" mass="7457">MVKYAKLLKAASSWLGFEEMEYQDVKDILNCQQDELTSDKLQRKQKEGKTQMMMNIRKLLRSS</sequence>
<proteinExistence type="predicted"/>
<evidence type="ECO:0000313" key="2">
    <source>
        <dbReference type="EMBL" id="KFD71852.1"/>
    </source>
</evidence>
<organism evidence="1 3">
    <name type="scientific">Trichuris suis</name>
    <name type="common">pig whipworm</name>
    <dbReference type="NCBI Taxonomy" id="68888"/>
    <lineage>
        <taxon>Eukaryota</taxon>
        <taxon>Metazoa</taxon>
        <taxon>Ecdysozoa</taxon>
        <taxon>Nematoda</taxon>
        <taxon>Enoplea</taxon>
        <taxon>Dorylaimia</taxon>
        <taxon>Trichinellida</taxon>
        <taxon>Trichuridae</taxon>
        <taxon>Trichuris</taxon>
    </lineage>
</organism>
<evidence type="ECO:0000313" key="3">
    <source>
        <dbReference type="Proteomes" id="UP000030764"/>
    </source>
</evidence>
<dbReference type="EMBL" id="KL363216">
    <property type="protein sequence ID" value="KFD53484.1"/>
    <property type="molecule type" value="Genomic_DNA"/>
</dbReference>
<reference evidence="1 3" key="1">
    <citation type="journal article" date="2014" name="Nat. Genet.">
        <title>Genome and transcriptome of the porcine whipworm Trichuris suis.</title>
        <authorList>
            <person name="Jex A.R."/>
            <person name="Nejsum P."/>
            <person name="Schwarz E.M."/>
            <person name="Hu L."/>
            <person name="Young N.D."/>
            <person name="Hall R.S."/>
            <person name="Korhonen P.K."/>
            <person name="Liao S."/>
            <person name="Thamsborg S."/>
            <person name="Xia J."/>
            <person name="Xu P."/>
            <person name="Wang S."/>
            <person name="Scheerlinck J.P."/>
            <person name="Hofmann A."/>
            <person name="Sternberg P.W."/>
            <person name="Wang J."/>
            <person name="Gasser R.B."/>
        </authorList>
    </citation>
    <scope>NUCLEOTIDE SEQUENCE [LARGE SCALE GENOMIC DNA]</scope>
    <source>
        <strain evidence="2">DCEP-RM93F</strain>
        <strain evidence="1">DCEP-RM93M</strain>
    </source>
</reference>
<keyword evidence="3" id="KW-1185">Reference proteome</keyword>
<dbReference type="Proteomes" id="UP000030764">
    <property type="component" value="Unassembled WGS sequence"/>
</dbReference>
<gene>
    <name evidence="1" type="ORF">M513_05590</name>
    <name evidence="2" type="ORF">M514_05590</name>
</gene>
<dbReference type="AlphaFoldDB" id="A0A085M8D8"/>
<protein>
    <submittedName>
        <fullName evidence="1">Uncharacterized protein</fullName>
    </submittedName>
</protein>
<dbReference type="Proteomes" id="UP000030758">
    <property type="component" value="Unassembled WGS sequence"/>
</dbReference>